<accession>A0A8D0CIP7</accession>
<comment type="similarity">
    <text evidence="1">Belongs to the LTO1 family.</text>
</comment>
<protein>
    <submittedName>
        <fullName evidence="3">LTO1 maturation factor of ABCE1</fullName>
    </submittedName>
</protein>
<dbReference type="AlphaFoldDB" id="A0A8D0CIP7"/>
<dbReference type="RefSeq" id="XP_018619399.1">
    <property type="nucleotide sequence ID" value="XM_018763883.2"/>
</dbReference>
<organism evidence="3 4">
    <name type="scientific">Scleropages formosus</name>
    <name type="common">Asian bonytongue</name>
    <name type="synonym">Osteoglossum formosum</name>
    <dbReference type="NCBI Taxonomy" id="113540"/>
    <lineage>
        <taxon>Eukaryota</taxon>
        <taxon>Metazoa</taxon>
        <taxon>Chordata</taxon>
        <taxon>Craniata</taxon>
        <taxon>Vertebrata</taxon>
        <taxon>Euteleostomi</taxon>
        <taxon>Actinopterygii</taxon>
        <taxon>Neopterygii</taxon>
        <taxon>Teleostei</taxon>
        <taxon>Osteoglossocephala</taxon>
        <taxon>Osteoglossomorpha</taxon>
        <taxon>Osteoglossiformes</taxon>
        <taxon>Osteoglossidae</taxon>
        <taxon>Scleropages</taxon>
    </lineage>
</organism>
<dbReference type="Ensembl" id="ENSSFOT00015061794.1">
    <property type="protein sequence ID" value="ENSSFOP00015069526.1"/>
    <property type="gene ID" value="ENSSFOG00015027132.1"/>
</dbReference>
<sequence length="164" mass="18637">MWLVPNSTEVELLFGVTCNFFITMASGCTSEDLFDAIIMADDRFHDEGFQEGFDKGTRQGLIEGRNHGATHGARLSAELSFYYGFAFTWKCIFQDSPEPRTRKKLKALENLLALIQSFPHDDPQYGNLQEDVGKVRAKFRQVCSLVNVPSDFRDYVSKGEEMSF</sequence>
<dbReference type="GeneID" id="108941210"/>
<dbReference type="KEGG" id="sfm:108941210"/>
<dbReference type="Pfam" id="PF09811">
    <property type="entry name" value="Yae1_N"/>
    <property type="match status" value="1"/>
</dbReference>
<proteinExistence type="inferred from homology"/>
<name>A0A8D0CIP7_SCLFO</name>
<dbReference type="GeneTree" id="ENSGT00940000166897"/>
<dbReference type="PANTHER" id="PTHR28532">
    <property type="entry name" value="GEO13458P1"/>
    <property type="match status" value="1"/>
</dbReference>
<reference evidence="3 4" key="1">
    <citation type="submission" date="2019-04" db="EMBL/GenBank/DDBJ databases">
        <authorList>
            <consortium name="Wellcome Sanger Institute Data Sharing"/>
        </authorList>
    </citation>
    <scope>NUCLEOTIDE SEQUENCE [LARGE SCALE GENOMIC DNA]</scope>
</reference>
<gene>
    <name evidence="3" type="primary">lto1</name>
</gene>
<dbReference type="CTD" id="220064"/>
<dbReference type="InterPro" id="IPR052436">
    <property type="entry name" value="LTO1_adapter"/>
</dbReference>
<keyword evidence="4" id="KW-1185">Reference proteome</keyword>
<evidence type="ECO:0000313" key="4">
    <source>
        <dbReference type="Proteomes" id="UP000694397"/>
    </source>
</evidence>
<dbReference type="InterPro" id="IPR019191">
    <property type="entry name" value="Essential_protein_Yae1_N"/>
</dbReference>
<evidence type="ECO:0000256" key="1">
    <source>
        <dbReference type="ARBA" id="ARBA00038090"/>
    </source>
</evidence>
<feature type="domain" description="Essential protein Yae1 N-terminal" evidence="2">
    <location>
        <begin position="48"/>
        <end position="86"/>
    </location>
</feature>
<evidence type="ECO:0000313" key="3">
    <source>
        <dbReference type="Ensembl" id="ENSSFOP00015069526.1"/>
    </source>
</evidence>
<dbReference type="Proteomes" id="UP000694397">
    <property type="component" value="Chromosome 11"/>
</dbReference>
<dbReference type="OrthoDB" id="48036at2759"/>
<reference evidence="3" key="3">
    <citation type="submission" date="2025-09" db="UniProtKB">
        <authorList>
            <consortium name="Ensembl"/>
        </authorList>
    </citation>
    <scope>IDENTIFICATION</scope>
</reference>
<reference evidence="3" key="2">
    <citation type="submission" date="2025-08" db="UniProtKB">
        <authorList>
            <consortium name="Ensembl"/>
        </authorList>
    </citation>
    <scope>IDENTIFICATION</scope>
</reference>
<dbReference type="PANTHER" id="PTHR28532:SF1">
    <property type="entry name" value="ORAL CANCER OVEREXPRESSED 1"/>
    <property type="match status" value="1"/>
</dbReference>
<evidence type="ECO:0000259" key="2">
    <source>
        <dbReference type="Pfam" id="PF09811"/>
    </source>
</evidence>